<dbReference type="KEGG" id="scor:J3U87_08460"/>
<dbReference type="PROSITE" id="PS00606">
    <property type="entry name" value="KS3_1"/>
    <property type="match status" value="1"/>
</dbReference>
<evidence type="ECO:0000313" key="8">
    <source>
        <dbReference type="Proteomes" id="UP000663929"/>
    </source>
</evidence>
<dbReference type="GO" id="GO:0006633">
    <property type="term" value="P:fatty acid biosynthetic process"/>
    <property type="evidence" value="ECO:0007669"/>
    <property type="project" value="InterPro"/>
</dbReference>
<dbReference type="InterPro" id="IPR014031">
    <property type="entry name" value="Ketoacyl_synth_C"/>
</dbReference>
<evidence type="ECO:0000259" key="6">
    <source>
        <dbReference type="PROSITE" id="PS52004"/>
    </source>
</evidence>
<dbReference type="Pfam" id="PF00550">
    <property type="entry name" value="PP-binding"/>
    <property type="match status" value="2"/>
</dbReference>
<keyword evidence="8" id="KW-1185">Reference proteome</keyword>
<dbReference type="InterPro" id="IPR052568">
    <property type="entry name" value="PKS-FAS_Synthase"/>
</dbReference>
<dbReference type="Proteomes" id="UP000663929">
    <property type="component" value="Chromosome"/>
</dbReference>
<dbReference type="CDD" id="cd00833">
    <property type="entry name" value="PKS"/>
    <property type="match status" value="1"/>
</dbReference>
<feature type="domain" description="Carrier" evidence="5">
    <location>
        <begin position="1787"/>
        <end position="1870"/>
    </location>
</feature>
<dbReference type="InterPro" id="IPR020841">
    <property type="entry name" value="PKS_Beta-ketoAc_synthase_dom"/>
</dbReference>
<dbReference type="GO" id="GO:0004315">
    <property type="term" value="F:3-oxoacyl-[acyl-carrier-protein] synthase activity"/>
    <property type="evidence" value="ECO:0007669"/>
    <property type="project" value="InterPro"/>
</dbReference>
<dbReference type="InterPro" id="IPR013785">
    <property type="entry name" value="Aldolase_TIM"/>
</dbReference>
<dbReference type="InterPro" id="IPR014043">
    <property type="entry name" value="Acyl_transferase_dom"/>
</dbReference>
<dbReference type="Pfam" id="PF00109">
    <property type="entry name" value="ketoacyl-synt"/>
    <property type="match status" value="1"/>
</dbReference>
<dbReference type="EMBL" id="CP071793">
    <property type="protein sequence ID" value="QTD52490.1"/>
    <property type="molecule type" value="Genomic_DNA"/>
</dbReference>
<dbReference type="SMART" id="SM00822">
    <property type="entry name" value="PKS_KR"/>
    <property type="match status" value="1"/>
</dbReference>
<reference evidence="7" key="1">
    <citation type="submission" date="2021-03" db="EMBL/GenBank/DDBJ databases">
        <title>Acanthopleuribacteraceae sp. M133.</title>
        <authorList>
            <person name="Wang G."/>
        </authorList>
    </citation>
    <scope>NUCLEOTIDE SEQUENCE</scope>
    <source>
        <strain evidence="7">M133</strain>
    </source>
</reference>
<dbReference type="Pfam" id="PF08659">
    <property type="entry name" value="KR"/>
    <property type="match status" value="1"/>
</dbReference>
<evidence type="ECO:0000256" key="4">
    <source>
        <dbReference type="SAM" id="MobiDB-lite"/>
    </source>
</evidence>
<dbReference type="Gene3D" id="3.40.47.10">
    <property type="match status" value="1"/>
</dbReference>
<dbReference type="InterPro" id="IPR016039">
    <property type="entry name" value="Thiolase-like"/>
</dbReference>
<dbReference type="InterPro" id="IPR057326">
    <property type="entry name" value="KR_dom"/>
</dbReference>
<dbReference type="PANTHER" id="PTHR43074">
    <property type="entry name" value="OMEGA-3 POLYUNSATURATED FATTY ACID SYNTHASE PFAB-RELATED"/>
    <property type="match status" value="1"/>
</dbReference>
<dbReference type="SUPFAM" id="SSF47336">
    <property type="entry name" value="ACP-like"/>
    <property type="match status" value="2"/>
</dbReference>
<dbReference type="SUPFAM" id="SSF52151">
    <property type="entry name" value="FabD/lysophospholipase-like"/>
    <property type="match status" value="1"/>
</dbReference>
<dbReference type="SUPFAM" id="SSF53901">
    <property type="entry name" value="Thiolase-like"/>
    <property type="match status" value="1"/>
</dbReference>
<evidence type="ECO:0000313" key="7">
    <source>
        <dbReference type="EMBL" id="QTD52490.1"/>
    </source>
</evidence>
<evidence type="ECO:0000256" key="1">
    <source>
        <dbReference type="ARBA" id="ARBA00022450"/>
    </source>
</evidence>
<dbReference type="CDD" id="cd08953">
    <property type="entry name" value="KR_2_SDR_x"/>
    <property type="match status" value="1"/>
</dbReference>
<accession>A0A8A4TSG3</accession>
<dbReference type="InterPro" id="IPR009081">
    <property type="entry name" value="PP-bd_ACP"/>
</dbReference>
<dbReference type="InterPro" id="IPR016036">
    <property type="entry name" value="Malonyl_transacylase_ACP-bd"/>
</dbReference>
<dbReference type="Pfam" id="PF03060">
    <property type="entry name" value="NMO"/>
    <property type="match status" value="2"/>
</dbReference>
<dbReference type="PROSITE" id="PS50075">
    <property type="entry name" value="CARRIER"/>
    <property type="match status" value="1"/>
</dbReference>
<dbReference type="InterPro" id="IPR036291">
    <property type="entry name" value="NAD(P)-bd_dom_sf"/>
</dbReference>
<dbReference type="SUPFAM" id="SSF51412">
    <property type="entry name" value="Inosine monophosphate dehydrogenase (IMPDH)"/>
    <property type="match status" value="2"/>
</dbReference>
<dbReference type="Pfam" id="PF02801">
    <property type="entry name" value="Ketoacyl-synt_C"/>
    <property type="match status" value="1"/>
</dbReference>
<gene>
    <name evidence="7" type="ORF">J3U87_08460</name>
</gene>
<organism evidence="7 8">
    <name type="scientific">Sulfidibacter corallicola</name>
    <dbReference type="NCBI Taxonomy" id="2818388"/>
    <lineage>
        <taxon>Bacteria</taxon>
        <taxon>Pseudomonadati</taxon>
        <taxon>Acidobacteriota</taxon>
        <taxon>Holophagae</taxon>
        <taxon>Acanthopleuribacterales</taxon>
        <taxon>Acanthopleuribacteraceae</taxon>
        <taxon>Sulfidibacter</taxon>
    </lineage>
</organism>
<protein>
    <submittedName>
        <fullName evidence="7">SDR family NAD(P)-dependent oxidoreductase</fullName>
    </submittedName>
</protein>
<evidence type="ECO:0000256" key="2">
    <source>
        <dbReference type="ARBA" id="ARBA00022553"/>
    </source>
</evidence>
<dbReference type="PROSITE" id="PS52004">
    <property type="entry name" value="KS3_2"/>
    <property type="match status" value="1"/>
</dbReference>
<keyword evidence="1" id="KW-0596">Phosphopantetheine</keyword>
<evidence type="ECO:0000259" key="5">
    <source>
        <dbReference type="PROSITE" id="PS50075"/>
    </source>
</evidence>
<dbReference type="Gene3D" id="3.40.366.10">
    <property type="entry name" value="Malonyl-Coenzyme A Acyl Carrier Protein, domain 2"/>
    <property type="match status" value="1"/>
</dbReference>
<dbReference type="RefSeq" id="WP_237382598.1">
    <property type="nucleotide sequence ID" value="NZ_CP071793.1"/>
</dbReference>
<keyword evidence="2" id="KW-0597">Phosphoprotein</keyword>
<dbReference type="InterPro" id="IPR014030">
    <property type="entry name" value="Ketoacyl_synth_N"/>
</dbReference>
<evidence type="ECO:0000256" key="3">
    <source>
        <dbReference type="ARBA" id="ARBA00022679"/>
    </source>
</evidence>
<dbReference type="SMART" id="SM00825">
    <property type="entry name" value="PKS_KS"/>
    <property type="match status" value="1"/>
</dbReference>
<dbReference type="Gene3D" id="3.30.70.250">
    <property type="entry name" value="Malonyl-CoA ACP transacylase, ACP-binding"/>
    <property type="match status" value="1"/>
</dbReference>
<dbReference type="PANTHER" id="PTHR43074:SF1">
    <property type="entry name" value="BETA-KETOACYL SYNTHASE FAMILY PROTEIN-RELATED"/>
    <property type="match status" value="1"/>
</dbReference>
<dbReference type="Gene3D" id="3.40.50.720">
    <property type="entry name" value="NAD(P)-binding Rossmann-like Domain"/>
    <property type="match status" value="1"/>
</dbReference>
<dbReference type="InterPro" id="IPR016035">
    <property type="entry name" value="Acyl_Trfase/lysoPLipase"/>
</dbReference>
<sequence length="2392" mass="256428">MSKKSDIAFEEMKKHSNTGWEKFNYSLIGMTPLHVPDLRLALALNDTPALAVLDLGRDPDNAPRHLEEMARKSTAPFGIRLSPGLNPPLPQHARNWQWVVADVTCNWEPFMFTHRTLVQVKSLAEARQAVARGACGLIAKGNESGGSVGDESCFILLQRLLAEIHRVPIYAQGGIGRHSAAAAVAAGAAGVVLDTQLSLLRESSLPPSARELLQTLDGGETRVYGGYRVLAKAGLSEVDPAQLEPEQIRDRLGWEDPKTQFAPIGEEAGLAKTLAATYRTVDHLVHGFQQGIRGHLRQARALRSLAPGSPFARAQGTRFPIVQGPMTRVSDTAPFAAAVAEAGALPFLALSLLGETQARDLLLETRELLGEKPWGVGILGFAPAALRDIHKRLILETRPAAVLIAGGRPSQARPFEEAGIRTYLHVPAPGLLDMFLEDGARRFVFEGRECGGHVGPRSSFGLWDQQVERLLAFPRPEELSVLFAGGIHDARSASMVAALAAPLAARGAAVGVLMGSAYIATYEAVASGAVLADYQREVLDGERTVLLETAPGHTTRCLDTPYVTAFEQEKACLREADKDAQEIWQALENLNVGRLRLAAKGIERRGDDLISVDVQRRRSEGMYMIGQVAAMQRGTLSMAELHRRVSEDGTRLLEKIDDELIEVPASDGMQLAIVGMECVFPGASDLESYWANIVNGRDAVTEVPETRWRVDQYYDPQGTGSDGKTGCKWGGFIDPIPFDPLVYGIPPQSLAAIEPVQLLALEVARRALADAGYAERTFDRERTSVIFGAESGTDLSAGYGFRNLFKHYLGEIPPELDAALPKLSEDSFPGVLANVIAGRIANRLDLGGVNYTVDAACASSLAAVELAAKELMSGTSDMVLVGGADLHNGINDYLMFASVQALSRKGACRSFDSGADGIVLGEGVAVVVLKRLADAQADGDRIYAVLDGIAGASDGKSLGLTAPRKEGQTRTLARAYRMSGILPGEVGLMEAHGTGTVVGDRTELQALHEVFGDGGALPRSCALGSVKSQIGHTKCAAGLAGLIKCAKSLYHRVLPPTLHIREPNPGYGVGASPFVLANAAGPWPGERRRAAVSAFGFGGTNFHAVLSQAPEAGRQPEVGGQWPVELFLFRGGDRQVALRHMRTLAAFLEGDVPLRLRDLALTAACSGEGPVQVAFLAEDLNDLRQALGKALRAEPDVNRFEAETDAATDGVAGPKPIAYLFPGQGTQRPDMLRDLFVTFPELNGILEQGARWVDLLFPPAAYDSERRAAQQAAVTDTRVAQPVLGMTGLAMADLLRKFGVEPQMAGGHSYGELVALTVADALSRADLLTLSAQRAACILDAAPSDPGTMAAVVAGRAELENLLDDLEGIALANQNAPNQTVISGATDAVDRARVLLEDHGYTVKRIPVACAFHSPLIARAETAFANACLERAFAAPRFPVYANATARPYPENPAAIVDLLARHLVSPVRFQEQIERMYRAGARLFVEVGPGSVLTGLVGRILEGKPHRCLATHRLGEPGLPQLLRTLGQLAVLGHPVRIEPVLEERGAEVLDLSQGPAHLPRSVWWVDGMVARPKDGPLPVNGLQILSHPLSLGTSGQAPVPAHPSERDQVVHAYLQSVRDLVHAGREVMLGYLGATPAPALPSAAMISAEAEFGAPALPDAEANLAKANLAKANLAKAMAPSLDTKATLLTIVAERTGYPEDMLDLGLDLEADLSIDSIKRIEIIGELTRRLGLSGQFEADQDALMEQLAAKRTLQAMLDWLLDRVPAAEPVAEQAEQVAPPEKTRCVATLVLRIVSKRTGYPEDVLDLNLDLEADLSIDSIKRLEIVGELAEQLGFGKVGEGRRDSMMEVLASMKTLGAMVGWLEERAGQDTGDAGEPHSGSLEGPIPSSAMRDAATRAEMSRYLLAVDEVPEVVQGDHRLDGKHFLITDDTLGLAPILGDRLVRHGAEVRIITLGEKVPASFGRVDGLIHLAGLAPDAFVTDIKQCFELIRTLLINGAGYLLAAGGLGGRFGHFRGDAASPGADFSRGGGMAGLVKSVAKEWPELRAHWVDLNLGESAEDLAGYLEAELLADNPLTEVAYKQGNRRALKCVPTPLTDEVAAKVASLGLDHDSVIIITGGARGITAKIAIDLARRYGCTFELVGRSRRPTEPEDAELAAARDPQALRRLLIERHQGAVPSVIEAELKSVLSRREIEQTLQRMEALGAKVHYSAVDVRDIQAFEAFIDGVYDRHGTISGAIHGAGVVEDKLLRHKTRESFERVFDTKVSGALVLAKKLRRDTRFVVFFSSVAGAFGNRGQVDYAAANDVLDKIAHALQSQMEGRVVSINWGPWASHGMVSPELEREYARRGIGLISPETGVAAFMDELHRGHRGDTQVVWMCATPENMALA</sequence>
<keyword evidence="3" id="KW-0808">Transferase</keyword>
<dbReference type="SMART" id="SM00827">
    <property type="entry name" value="PKS_AT"/>
    <property type="match status" value="1"/>
</dbReference>
<feature type="region of interest" description="Disordered" evidence="4">
    <location>
        <begin position="1871"/>
        <end position="1891"/>
    </location>
</feature>
<feature type="domain" description="Ketosynthase family 3 (KS3)" evidence="6">
    <location>
        <begin position="668"/>
        <end position="1108"/>
    </location>
</feature>
<dbReference type="Pfam" id="PF00698">
    <property type="entry name" value="Acyl_transf_1"/>
    <property type="match status" value="1"/>
</dbReference>
<dbReference type="Gene3D" id="1.10.1200.10">
    <property type="entry name" value="ACP-like"/>
    <property type="match status" value="2"/>
</dbReference>
<proteinExistence type="predicted"/>
<name>A0A8A4TSG3_SULCO</name>
<dbReference type="InterPro" id="IPR001227">
    <property type="entry name" value="Ac_transferase_dom_sf"/>
</dbReference>
<dbReference type="InterPro" id="IPR018201">
    <property type="entry name" value="Ketoacyl_synth_AS"/>
</dbReference>
<dbReference type="InterPro" id="IPR036736">
    <property type="entry name" value="ACP-like_sf"/>
</dbReference>
<dbReference type="SUPFAM" id="SSF51735">
    <property type="entry name" value="NAD(P)-binding Rossmann-fold domains"/>
    <property type="match status" value="2"/>
</dbReference>
<dbReference type="SUPFAM" id="SSF55048">
    <property type="entry name" value="Probable ACP-binding domain of malonyl-CoA ACP transacylase"/>
    <property type="match status" value="1"/>
</dbReference>
<dbReference type="InterPro" id="IPR013968">
    <property type="entry name" value="PKS_KR"/>
</dbReference>
<dbReference type="Gene3D" id="3.20.20.70">
    <property type="entry name" value="Aldolase class I"/>
    <property type="match status" value="2"/>
</dbReference>